<dbReference type="Gene3D" id="1.10.10.60">
    <property type="entry name" value="Homeodomain-like"/>
    <property type="match status" value="1"/>
</dbReference>
<keyword evidence="2 4" id="KW-0238">DNA-binding</keyword>
<dbReference type="SUPFAM" id="SSF46689">
    <property type="entry name" value="Homeodomain-like"/>
    <property type="match status" value="1"/>
</dbReference>
<proteinExistence type="predicted"/>
<dbReference type="PANTHER" id="PTHR30055">
    <property type="entry name" value="HTH-TYPE TRANSCRIPTIONAL REGULATOR RUTR"/>
    <property type="match status" value="1"/>
</dbReference>
<keyword evidence="3" id="KW-0804">Transcription</keyword>
<evidence type="ECO:0000259" key="5">
    <source>
        <dbReference type="PROSITE" id="PS50977"/>
    </source>
</evidence>
<feature type="domain" description="HTH tetR-type" evidence="5">
    <location>
        <begin position="1"/>
        <end position="56"/>
    </location>
</feature>
<gene>
    <name evidence="6" type="ORF">GCM10009745_33850</name>
</gene>
<dbReference type="PRINTS" id="PR00455">
    <property type="entry name" value="HTHTETR"/>
</dbReference>
<feature type="DNA-binding region" description="H-T-H motif" evidence="4">
    <location>
        <begin position="19"/>
        <end position="38"/>
    </location>
</feature>
<evidence type="ECO:0000256" key="2">
    <source>
        <dbReference type="ARBA" id="ARBA00023125"/>
    </source>
</evidence>
<protein>
    <submittedName>
        <fullName evidence="6">TetR/AcrR family transcriptional regulator</fullName>
    </submittedName>
</protein>
<dbReference type="SUPFAM" id="SSF48498">
    <property type="entry name" value="Tetracyclin repressor-like, C-terminal domain"/>
    <property type="match status" value="1"/>
</dbReference>
<dbReference type="Pfam" id="PF00440">
    <property type="entry name" value="TetR_N"/>
    <property type="match status" value="1"/>
</dbReference>
<keyword evidence="1" id="KW-0805">Transcription regulation</keyword>
<evidence type="ECO:0000313" key="6">
    <source>
        <dbReference type="EMBL" id="GAA1686488.1"/>
    </source>
</evidence>
<dbReference type="InterPro" id="IPR025996">
    <property type="entry name" value="MT1864/Rv1816-like_C"/>
</dbReference>
<dbReference type="InterPro" id="IPR009057">
    <property type="entry name" value="Homeodomain-like_sf"/>
</dbReference>
<dbReference type="EMBL" id="BAAANF010000010">
    <property type="protein sequence ID" value="GAA1686488.1"/>
    <property type="molecule type" value="Genomic_DNA"/>
</dbReference>
<dbReference type="InterPro" id="IPR001647">
    <property type="entry name" value="HTH_TetR"/>
</dbReference>
<evidence type="ECO:0000256" key="4">
    <source>
        <dbReference type="PROSITE-ProRule" id="PRU00335"/>
    </source>
</evidence>
<evidence type="ECO:0000256" key="3">
    <source>
        <dbReference type="ARBA" id="ARBA00023163"/>
    </source>
</evidence>
<dbReference type="Pfam" id="PF13305">
    <property type="entry name" value="TetR_C_33"/>
    <property type="match status" value="1"/>
</dbReference>
<accession>A0ABN2HE76</accession>
<dbReference type="Gene3D" id="1.10.357.10">
    <property type="entry name" value="Tetracycline Repressor, domain 2"/>
    <property type="match status" value="1"/>
</dbReference>
<comment type="caution">
    <text evidence="6">The sequence shown here is derived from an EMBL/GenBank/DDBJ whole genome shotgun (WGS) entry which is preliminary data.</text>
</comment>
<dbReference type="InterPro" id="IPR050109">
    <property type="entry name" value="HTH-type_TetR-like_transc_reg"/>
</dbReference>
<reference evidence="6 7" key="1">
    <citation type="journal article" date="2019" name="Int. J. Syst. Evol. Microbiol.">
        <title>The Global Catalogue of Microorganisms (GCM) 10K type strain sequencing project: providing services to taxonomists for standard genome sequencing and annotation.</title>
        <authorList>
            <consortium name="The Broad Institute Genomics Platform"/>
            <consortium name="The Broad Institute Genome Sequencing Center for Infectious Disease"/>
            <person name="Wu L."/>
            <person name="Ma J."/>
        </authorList>
    </citation>
    <scope>NUCLEOTIDE SEQUENCE [LARGE SCALE GENOMIC DNA]</scope>
    <source>
        <strain evidence="6 7">JCM 14307</strain>
    </source>
</reference>
<evidence type="ECO:0000256" key="1">
    <source>
        <dbReference type="ARBA" id="ARBA00023015"/>
    </source>
</evidence>
<name>A0ABN2HE76_9ACTN</name>
<keyword evidence="7" id="KW-1185">Reference proteome</keyword>
<evidence type="ECO:0000313" key="7">
    <source>
        <dbReference type="Proteomes" id="UP001500280"/>
    </source>
</evidence>
<dbReference type="PANTHER" id="PTHR30055:SF234">
    <property type="entry name" value="HTH-TYPE TRANSCRIPTIONAL REGULATOR BETI"/>
    <property type="match status" value="1"/>
</dbReference>
<sequence>MIVRAARELAEAEGWDAVTTRRLAEAVEYSQPVLYSHFKNMQAIVTAVALDGIAELAVVLRDGREAGGLRGLAEAYLGYAEAHPAVYAAVFTRRTDLAFGTADSPEVLRITFGELYAGVEPYATGDVETLTEVFWSALHGQATLNHDRRLRPAQRTDRVEQLVRLVTG</sequence>
<dbReference type="Proteomes" id="UP001500280">
    <property type="component" value="Unassembled WGS sequence"/>
</dbReference>
<dbReference type="InterPro" id="IPR036271">
    <property type="entry name" value="Tet_transcr_reg_TetR-rel_C_sf"/>
</dbReference>
<organism evidence="6 7">
    <name type="scientific">Kribbella yunnanensis</name>
    <dbReference type="NCBI Taxonomy" id="190194"/>
    <lineage>
        <taxon>Bacteria</taxon>
        <taxon>Bacillati</taxon>
        <taxon>Actinomycetota</taxon>
        <taxon>Actinomycetes</taxon>
        <taxon>Propionibacteriales</taxon>
        <taxon>Kribbellaceae</taxon>
        <taxon>Kribbella</taxon>
    </lineage>
</organism>
<dbReference type="PROSITE" id="PS50977">
    <property type="entry name" value="HTH_TETR_2"/>
    <property type="match status" value="1"/>
</dbReference>